<feature type="compositionally biased region" description="Low complexity" evidence="1">
    <location>
        <begin position="698"/>
        <end position="717"/>
    </location>
</feature>
<sequence length="988" mass="108276">MPTPPPFSRSKLPSSSPSSARLRRLAPSPVKVPPTPPLFFSPSRLATVPAVPDFPSPPLRPLTEFLDSEDPFEYDFAPLELAIQNEHAHESCREVLEQTASRHSSVDSNASVPLIFDVRGEFGVLAHKHRSLEGPDVPEELKEELAAPLNLCHDEPPRLGQGLFNHHQGSPRPPKPHNVPRKVLVDFRDVFGSSSTPVPALQPQPVSTPRDIPPERPRLNRDISLAESFATFGPRRSMEREEDDNWSYSLSAYGSECEVSPTARSYHRRPSTSTIPDIPELALPAFPPHPRFCIPETDSPLSVPSTELVTPDSRHFERSLHRTPSETPTHKVESHGTRGLLLDLGNGSFGNDPELVDPLDDSFGVTPKGKEAALPPAPHSPTLPRGQVLPERSIPTYDTRRLEVKQVRPQSSSDTLQRQARAKSTKPSTAAGRLEVQTPIPKKDKRSESDTSVEESITAQVDKALKSVDKTLTVQLVVDQEGFREVRTHLQYMRTIKPKSFQERERRALEEAALWCESPTRAEPFQQTGCIEFGLPPKERPKWNFHHAALEGLPVLRRMTIRDDHKHDYLSRGATLQIRDLGVYAVYGSEDKGRVEWKFEYLVTPKISASTGEEVPNEKMVVPLGFYVSPNFFNPDRALKLHLLNVFRKTLTPNLVSEKVRPPRIGKPPSRLTPPAPPPPPPPPGPVTRTLGALVSAVTPSKSSSTFTPPPTVSVASGHKAGPKGHGHSTDRGRTPTVSGGKGVVSDGKGMVSEGKAVSEGKKKDGRRRATSLFGRARPFTPPANITTLHPMPNLVPMKSMSALRPQTRPCINPTVASSSFPVNQSRSPLALPLPSTSTSSASSRSNVHPFATQIVPITSDLDTPATSTSDLSSTHKVRPGRQIIIEPSLWTGNHTQGRPSFGEVDKFDVTYGTSGFDRGTSTSSEYVTPVNRQPGLDRTQAHHASQGRSCGGSRMRELSGLTPASRETRPSPKIQPLTADSRLRGYS</sequence>
<dbReference type="Proteomes" id="UP000193986">
    <property type="component" value="Unassembled WGS sequence"/>
</dbReference>
<dbReference type="InParanoid" id="A0A1Y2BIF9"/>
<feature type="compositionally biased region" description="Low complexity" evidence="1">
    <location>
        <begin position="744"/>
        <end position="753"/>
    </location>
</feature>
<keyword evidence="3" id="KW-1185">Reference proteome</keyword>
<feature type="region of interest" description="Disordered" evidence="1">
    <location>
        <begin position="658"/>
        <end position="769"/>
    </location>
</feature>
<proteinExistence type="predicted"/>
<feature type="compositionally biased region" description="Polar residues" evidence="1">
    <location>
        <begin position="299"/>
        <end position="308"/>
    </location>
</feature>
<name>A0A1Y2BIF9_9TREE</name>
<evidence type="ECO:0000313" key="2">
    <source>
        <dbReference type="EMBL" id="ORY34578.1"/>
    </source>
</evidence>
<feature type="region of interest" description="Disordered" evidence="1">
    <location>
        <begin position="1"/>
        <end position="33"/>
    </location>
</feature>
<organism evidence="2 3">
    <name type="scientific">Naematelia encephala</name>
    <dbReference type="NCBI Taxonomy" id="71784"/>
    <lineage>
        <taxon>Eukaryota</taxon>
        <taxon>Fungi</taxon>
        <taxon>Dikarya</taxon>
        <taxon>Basidiomycota</taxon>
        <taxon>Agaricomycotina</taxon>
        <taxon>Tremellomycetes</taxon>
        <taxon>Tremellales</taxon>
        <taxon>Naemateliaceae</taxon>
        <taxon>Naematelia</taxon>
    </lineage>
</organism>
<feature type="compositionally biased region" description="Polar residues" evidence="1">
    <location>
        <begin position="408"/>
        <end position="418"/>
    </location>
</feature>
<dbReference type="EMBL" id="MCFC01000002">
    <property type="protein sequence ID" value="ORY34578.1"/>
    <property type="molecule type" value="Genomic_DNA"/>
</dbReference>
<dbReference type="OrthoDB" id="3269398at2759"/>
<feature type="region of interest" description="Disordered" evidence="1">
    <location>
        <begin position="194"/>
        <end position="218"/>
    </location>
</feature>
<reference evidence="2 3" key="1">
    <citation type="submission" date="2016-07" db="EMBL/GenBank/DDBJ databases">
        <title>Pervasive Adenine N6-methylation of Active Genes in Fungi.</title>
        <authorList>
            <consortium name="DOE Joint Genome Institute"/>
            <person name="Mondo S.J."/>
            <person name="Dannebaum R.O."/>
            <person name="Kuo R.C."/>
            <person name="Labutti K."/>
            <person name="Haridas S."/>
            <person name="Kuo A."/>
            <person name="Salamov A."/>
            <person name="Ahrendt S.R."/>
            <person name="Lipzen A."/>
            <person name="Sullivan W."/>
            <person name="Andreopoulos W.B."/>
            <person name="Clum A."/>
            <person name="Lindquist E."/>
            <person name="Daum C."/>
            <person name="Ramamoorthy G.K."/>
            <person name="Gryganskyi A."/>
            <person name="Culley D."/>
            <person name="Magnuson J.K."/>
            <person name="James T.Y."/>
            <person name="O'Malley M.A."/>
            <person name="Stajich J.E."/>
            <person name="Spatafora J.W."/>
            <person name="Visel A."/>
            <person name="Grigoriev I.V."/>
        </authorList>
    </citation>
    <scope>NUCLEOTIDE SEQUENCE [LARGE SCALE GENOMIC DNA]</scope>
    <source>
        <strain evidence="2 3">68-887.2</strain>
    </source>
</reference>
<protein>
    <submittedName>
        <fullName evidence="2">Uncharacterized protein</fullName>
    </submittedName>
</protein>
<gene>
    <name evidence="2" type="ORF">BCR39DRAFT_116063</name>
</gene>
<evidence type="ECO:0000256" key="1">
    <source>
        <dbReference type="SAM" id="MobiDB-lite"/>
    </source>
</evidence>
<accession>A0A1Y2BIF9</accession>
<dbReference type="AlphaFoldDB" id="A0A1Y2BIF9"/>
<feature type="region of interest" description="Disordered" evidence="1">
    <location>
        <begin position="916"/>
        <end position="988"/>
    </location>
</feature>
<feature type="compositionally biased region" description="Low complexity" evidence="1">
    <location>
        <begin position="8"/>
        <end position="29"/>
    </location>
</feature>
<feature type="region of interest" description="Disordered" evidence="1">
    <location>
        <begin position="161"/>
        <end position="180"/>
    </location>
</feature>
<evidence type="ECO:0000313" key="3">
    <source>
        <dbReference type="Proteomes" id="UP000193986"/>
    </source>
</evidence>
<feature type="compositionally biased region" description="Pro residues" evidence="1">
    <location>
        <begin position="671"/>
        <end position="686"/>
    </location>
</feature>
<feature type="region of interest" description="Disordered" evidence="1">
    <location>
        <begin position="298"/>
        <end position="455"/>
    </location>
</feature>
<comment type="caution">
    <text evidence="2">The sequence shown here is derived from an EMBL/GenBank/DDBJ whole genome shotgun (WGS) entry which is preliminary data.</text>
</comment>
<feature type="compositionally biased region" description="Basic and acidic residues" evidence="1">
    <location>
        <begin position="312"/>
        <end position="336"/>
    </location>
</feature>